<evidence type="ECO:0000313" key="3">
    <source>
        <dbReference type="Proteomes" id="UP001526143"/>
    </source>
</evidence>
<dbReference type="RefSeq" id="WP_263746776.1">
    <property type="nucleotide sequence ID" value="NZ_JAOWRF010000250.1"/>
</dbReference>
<evidence type="ECO:0000313" key="2">
    <source>
        <dbReference type="EMBL" id="MCV3215180.1"/>
    </source>
</evidence>
<feature type="compositionally biased region" description="Basic residues" evidence="1">
    <location>
        <begin position="282"/>
        <end position="295"/>
    </location>
</feature>
<feature type="region of interest" description="Disordered" evidence="1">
    <location>
        <begin position="256"/>
        <end position="295"/>
    </location>
</feature>
<feature type="compositionally biased region" description="Low complexity" evidence="1">
    <location>
        <begin position="258"/>
        <end position="270"/>
    </location>
</feature>
<reference evidence="2 3" key="1">
    <citation type="submission" date="2022-10" db="EMBL/GenBank/DDBJ databases">
        <title>Identification of biosynthetic pathway for the production of the potent trypsin inhibitor radiosumin.</title>
        <authorList>
            <person name="Fewer D.P."/>
            <person name="Delbaje E."/>
            <person name="Ouyang X."/>
            <person name="Agostino P.D."/>
            <person name="Wahlsten M."/>
            <person name="Jokela J."/>
            <person name="Permi P."/>
            <person name="Haapaniemi E."/>
            <person name="Koistinen H."/>
        </authorList>
    </citation>
    <scope>NUCLEOTIDE SEQUENCE [LARGE SCALE GENOMIC DNA]</scope>
    <source>
        <strain evidence="2 3">NIES-515</strain>
    </source>
</reference>
<protein>
    <submittedName>
        <fullName evidence="2">Transposase</fullName>
    </submittedName>
</protein>
<feature type="region of interest" description="Disordered" evidence="1">
    <location>
        <begin position="467"/>
        <end position="505"/>
    </location>
</feature>
<accession>A0ABT3B1D6</accession>
<organism evidence="2 3">
    <name type="scientific">Plectonema radiosum NIES-515</name>
    <dbReference type="NCBI Taxonomy" id="2986073"/>
    <lineage>
        <taxon>Bacteria</taxon>
        <taxon>Bacillati</taxon>
        <taxon>Cyanobacteriota</taxon>
        <taxon>Cyanophyceae</taxon>
        <taxon>Oscillatoriophycideae</taxon>
        <taxon>Oscillatoriales</taxon>
        <taxon>Microcoleaceae</taxon>
        <taxon>Plectonema</taxon>
    </lineage>
</organism>
<comment type="caution">
    <text evidence="2">The sequence shown here is derived from an EMBL/GenBank/DDBJ whole genome shotgun (WGS) entry which is preliminary data.</text>
</comment>
<keyword evidence="3" id="KW-1185">Reference proteome</keyword>
<gene>
    <name evidence="2" type="ORF">OGM63_16955</name>
</gene>
<dbReference type="Proteomes" id="UP001526143">
    <property type="component" value="Unassembled WGS sequence"/>
</dbReference>
<dbReference type="EMBL" id="JAOWRF010000250">
    <property type="protein sequence ID" value="MCV3215180.1"/>
    <property type="molecule type" value="Genomic_DNA"/>
</dbReference>
<sequence length="505" mass="57813">MPRATTPSFITTIPLVVTSQNEAELLSRFQAGRQLYNALLNESMVRLNLVCCSELFQAAKKLPKGKIRNDAFDAAKKEYRYSEYDIQAYATIVSNRAKWIAQKIDSNTQQTLAKRAFQASQKVMLGRAKKVRLKVPNRFNSVEGKTNKQGIRWVVNQLVWGKLKFNAMIDSTNPVTSHGLESRIKYVRLLRKEIRGKQRWFAQLICEGIPFQKTANFTEQGIVGLDLNISNVAYVANNSAGLLPFAEKVSTFERQIKASQRQMQRSQRASNPNNYEPDFNGRKGRKTVVKKGKAKKGCRKWNKTKRYLKITSKKRELERRKAAYSKSQNRKLVNDILRNGNQIKTENVSVKGWQKRYGKAISAKSPGYFQSELKRKAESAGGSFTKFSTQKTALSQTHLTGKRIKKTLSERVHYDETGIVMDRDLFSAYLARYVDENQLSLQDAVKSYPGMESFLLEAWQRHKTNRKQVSIAENRKAHPPSERFSSNSEKINQIDDFNESGRKVN</sequence>
<name>A0ABT3B1D6_9CYAN</name>
<proteinExistence type="predicted"/>
<evidence type="ECO:0000256" key="1">
    <source>
        <dbReference type="SAM" id="MobiDB-lite"/>
    </source>
</evidence>